<proteinExistence type="predicted"/>
<dbReference type="EMBL" id="MH937498">
    <property type="protein sequence ID" value="AZF91683.1"/>
    <property type="molecule type" value="Genomic_DNA"/>
</dbReference>
<protein>
    <submittedName>
        <fullName evidence="1">Uncharacterized protein</fullName>
    </submittedName>
</protein>
<evidence type="ECO:0000313" key="1">
    <source>
        <dbReference type="EMBL" id="AZF91683.1"/>
    </source>
</evidence>
<dbReference type="Proteomes" id="UP000267889">
    <property type="component" value="Segment"/>
</dbReference>
<organism evidence="1 2">
    <name type="scientific">Streptococcus phage CHPC1057</name>
    <dbReference type="NCBI Taxonomy" id="2365020"/>
    <lineage>
        <taxon>Viruses</taxon>
        <taxon>Duplodnaviria</taxon>
        <taxon>Heunggongvirae</taxon>
        <taxon>Uroviricota</taxon>
        <taxon>Caudoviricetes</taxon>
        <taxon>Aliceevansviridae</taxon>
        <taxon>Brussowvirus</taxon>
        <taxon>Brussowvirus bv2972</taxon>
    </lineage>
</organism>
<accession>A0A3G8FA48</accession>
<evidence type="ECO:0000313" key="2">
    <source>
        <dbReference type="Proteomes" id="UP000267889"/>
    </source>
</evidence>
<gene>
    <name evidence="1" type="ORF">CHPC1057_0021</name>
</gene>
<sequence length="58" mass="6391">MLIVTERPIVPASTLTELNRGMSVSVNELPLIVNVRGLQPPEPLNCAEKEKVFFPSES</sequence>
<name>A0A3G8FA48_9CAUD</name>
<reference evidence="1 2" key="1">
    <citation type="submission" date="2018-09" db="EMBL/GenBank/DDBJ databases">
        <title>A comparative genomics approach for identifying host-range determinants of bacteriophages infecting Streptococcus thermophilus.</title>
        <authorList>
            <person name="Szymczak P."/>
            <person name="Rau M.H."/>
            <person name="Monteiro J.M."/>
            <person name="de Pinho M.G."/>
            <person name="Filipe S.R."/>
            <person name="Vogensen F.K."/>
            <person name="Zeidan A."/>
            <person name="Janzen T."/>
        </authorList>
    </citation>
    <scope>NUCLEOTIDE SEQUENCE [LARGE SCALE GENOMIC DNA]</scope>
</reference>